<evidence type="ECO:0000256" key="4">
    <source>
        <dbReference type="ARBA" id="ARBA00022475"/>
    </source>
</evidence>
<keyword evidence="7 8" id="KW-0472">Membrane</keyword>
<dbReference type="Pfam" id="PF04535">
    <property type="entry name" value="CASP_dom"/>
    <property type="match status" value="1"/>
</dbReference>
<comment type="caution">
    <text evidence="11">The sequence shown here is derived from an EMBL/GenBank/DDBJ whole genome shotgun (WGS) entry which is preliminary data.</text>
</comment>
<evidence type="ECO:0000256" key="3">
    <source>
        <dbReference type="ARBA" id="ARBA00011489"/>
    </source>
</evidence>
<dbReference type="InterPro" id="IPR006702">
    <property type="entry name" value="CASP_dom"/>
</dbReference>
<evidence type="ECO:0000256" key="1">
    <source>
        <dbReference type="ARBA" id="ARBA00004651"/>
    </source>
</evidence>
<evidence type="ECO:0000259" key="10">
    <source>
        <dbReference type="Pfam" id="PF04535"/>
    </source>
</evidence>
<dbReference type="GO" id="GO:0005886">
    <property type="term" value="C:plasma membrane"/>
    <property type="evidence" value="ECO:0007669"/>
    <property type="project" value="UniProtKB-SubCell"/>
</dbReference>
<proteinExistence type="inferred from homology"/>
<evidence type="ECO:0000256" key="6">
    <source>
        <dbReference type="ARBA" id="ARBA00022989"/>
    </source>
</evidence>
<evidence type="ECO:0000313" key="11">
    <source>
        <dbReference type="EMBL" id="PON56589.1"/>
    </source>
</evidence>
<dbReference type="Proteomes" id="UP000237105">
    <property type="component" value="Unassembled WGS sequence"/>
</dbReference>
<evidence type="ECO:0000256" key="7">
    <source>
        <dbReference type="ARBA" id="ARBA00023136"/>
    </source>
</evidence>
<keyword evidence="5 8" id="KW-0812">Transmembrane</keyword>
<comment type="subunit">
    <text evidence="3 8">Homodimer and heterodimers.</text>
</comment>
<accession>A0A2P5C6D0</accession>
<evidence type="ECO:0000313" key="12">
    <source>
        <dbReference type="Proteomes" id="UP000237105"/>
    </source>
</evidence>
<comment type="caution">
    <text evidence="8">Lacks conserved residue(s) required for the propagation of feature annotation.</text>
</comment>
<keyword evidence="12" id="KW-1185">Reference proteome</keyword>
<feature type="transmembrane region" description="Helical" evidence="8">
    <location>
        <begin position="175"/>
        <end position="201"/>
    </location>
</feature>
<feature type="region of interest" description="Disordered" evidence="9">
    <location>
        <begin position="1"/>
        <end position="34"/>
    </location>
</feature>
<dbReference type="PANTHER" id="PTHR33573">
    <property type="entry name" value="CASP-LIKE PROTEIN 4A4"/>
    <property type="match status" value="1"/>
</dbReference>
<evidence type="ECO:0000256" key="8">
    <source>
        <dbReference type="RuleBase" id="RU361233"/>
    </source>
</evidence>
<feature type="domain" description="Casparian strip membrane protein" evidence="10">
    <location>
        <begin position="50"/>
        <end position="184"/>
    </location>
</feature>
<comment type="similarity">
    <text evidence="2 8">Belongs to the Casparian strip membrane proteins (CASP) family.</text>
</comment>
<keyword evidence="6 8" id="KW-1133">Transmembrane helix</keyword>
<dbReference type="OrthoDB" id="1907587at2759"/>
<dbReference type="EMBL" id="JXTB01000169">
    <property type="protein sequence ID" value="PON56589.1"/>
    <property type="molecule type" value="Genomic_DNA"/>
</dbReference>
<reference evidence="12" key="1">
    <citation type="submission" date="2016-06" db="EMBL/GenBank/DDBJ databases">
        <title>Parallel loss of symbiosis genes in relatives of nitrogen-fixing non-legume Parasponia.</title>
        <authorList>
            <person name="Van Velzen R."/>
            <person name="Holmer R."/>
            <person name="Bu F."/>
            <person name="Rutten L."/>
            <person name="Van Zeijl A."/>
            <person name="Liu W."/>
            <person name="Santuari L."/>
            <person name="Cao Q."/>
            <person name="Sharma T."/>
            <person name="Shen D."/>
            <person name="Roswanjaya Y."/>
            <person name="Wardhani T."/>
            <person name="Kalhor M.S."/>
            <person name="Jansen J."/>
            <person name="Van den Hoogen J."/>
            <person name="Gungor B."/>
            <person name="Hartog M."/>
            <person name="Hontelez J."/>
            <person name="Verver J."/>
            <person name="Yang W.-C."/>
            <person name="Schijlen E."/>
            <person name="Repin R."/>
            <person name="Schilthuizen M."/>
            <person name="Schranz E."/>
            <person name="Heidstra R."/>
            <person name="Miyata K."/>
            <person name="Fedorova E."/>
            <person name="Kohlen W."/>
            <person name="Bisseling T."/>
            <person name="Smit S."/>
            <person name="Geurts R."/>
        </authorList>
    </citation>
    <scope>NUCLEOTIDE SEQUENCE [LARGE SCALE GENOMIC DNA]</scope>
    <source>
        <strain evidence="12">cv. WU1-14</strain>
    </source>
</reference>
<organism evidence="11 12">
    <name type="scientific">Parasponia andersonii</name>
    <name type="common">Sponia andersonii</name>
    <dbReference type="NCBI Taxonomy" id="3476"/>
    <lineage>
        <taxon>Eukaryota</taxon>
        <taxon>Viridiplantae</taxon>
        <taxon>Streptophyta</taxon>
        <taxon>Embryophyta</taxon>
        <taxon>Tracheophyta</taxon>
        <taxon>Spermatophyta</taxon>
        <taxon>Magnoliopsida</taxon>
        <taxon>eudicotyledons</taxon>
        <taxon>Gunneridae</taxon>
        <taxon>Pentapetalae</taxon>
        <taxon>rosids</taxon>
        <taxon>fabids</taxon>
        <taxon>Rosales</taxon>
        <taxon>Cannabaceae</taxon>
        <taxon>Parasponia</taxon>
    </lineage>
</organism>
<evidence type="ECO:0000256" key="2">
    <source>
        <dbReference type="ARBA" id="ARBA00007651"/>
    </source>
</evidence>
<dbReference type="AlphaFoldDB" id="A0A2P5C6D0"/>
<feature type="transmembrane region" description="Helical" evidence="8">
    <location>
        <begin position="52"/>
        <end position="71"/>
    </location>
</feature>
<evidence type="ECO:0000256" key="5">
    <source>
        <dbReference type="ARBA" id="ARBA00022692"/>
    </source>
</evidence>
<feature type="transmembrane region" description="Helical" evidence="8">
    <location>
        <begin position="91"/>
        <end position="115"/>
    </location>
</feature>
<keyword evidence="4 8" id="KW-1003">Cell membrane</keyword>
<dbReference type="PANTHER" id="PTHR33573:SF56">
    <property type="entry name" value="CASP-LIKE PROTEIN 4C1"/>
    <property type="match status" value="1"/>
</dbReference>
<dbReference type="STRING" id="3476.A0A2P5C6D0"/>
<feature type="compositionally biased region" description="Basic residues" evidence="9">
    <location>
        <begin position="21"/>
        <end position="33"/>
    </location>
</feature>
<protein>
    <recommendedName>
        <fullName evidence="8">CASP-like protein</fullName>
    </recommendedName>
</protein>
<sequence>MRSFQVQAARNGETPSPSPPHHQHRQQQHHHHNQTPFHSTLSVQKLRRFNSLIFVFRLAAFSFSFASSVFMLTNSRGSASPRWYDFDAFRFVFAANAIAALYSLFEMVASVWEISRGVTLFPEVLQVWFDFGHDQVFAYLLLSADSAGTALARVLKGLDTCNASSAFCVQADIAIALGFAGFLFLGFSSLLSGFRVACFIINGSRFHL</sequence>
<gene>
    <name evidence="11" type="ORF">PanWU01x14_180020</name>
</gene>
<name>A0A2P5C6D0_PARAD</name>
<comment type="subcellular location">
    <subcellularLocation>
        <location evidence="1 8">Cell membrane</location>
        <topology evidence="1 8">Multi-pass membrane protein</topology>
    </subcellularLocation>
</comment>
<evidence type="ECO:0000256" key="9">
    <source>
        <dbReference type="SAM" id="MobiDB-lite"/>
    </source>
</evidence>